<dbReference type="EMBL" id="CAKLBY020000190">
    <property type="protein sequence ID" value="CAK7932735.1"/>
    <property type="molecule type" value="Genomic_DNA"/>
</dbReference>
<evidence type="ECO:0000313" key="2">
    <source>
        <dbReference type="EMBL" id="CAK7940619.1"/>
    </source>
</evidence>
<dbReference type="Proteomes" id="UP001162060">
    <property type="component" value="Unassembled WGS sequence"/>
</dbReference>
<gene>
    <name evidence="1" type="ORF">PM001_LOCUS17885</name>
    <name evidence="2" type="ORF">PM001_LOCUS25769</name>
</gene>
<protein>
    <submittedName>
        <fullName evidence="1">Uncharacterized protein</fullName>
    </submittedName>
</protein>
<evidence type="ECO:0000313" key="1">
    <source>
        <dbReference type="EMBL" id="CAK7932735.1"/>
    </source>
</evidence>
<proteinExistence type="predicted"/>
<evidence type="ECO:0000313" key="3">
    <source>
        <dbReference type="Proteomes" id="UP001162060"/>
    </source>
</evidence>
<dbReference type="AlphaFoldDB" id="A0AAV1UE99"/>
<organism evidence="1 3">
    <name type="scientific">Peronospora matthiolae</name>
    <dbReference type="NCBI Taxonomy" id="2874970"/>
    <lineage>
        <taxon>Eukaryota</taxon>
        <taxon>Sar</taxon>
        <taxon>Stramenopiles</taxon>
        <taxon>Oomycota</taxon>
        <taxon>Peronosporomycetes</taxon>
        <taxon>Peronosporales</taxon>
        <taxon>Peronosporaceae</taxon>
        <taxon>Peronospora</taxon>
    </lineage>
</organism>
<name>A0AAV1UE99_9STRA</name>
<accession>A0AAV1UE99</accession>
<sequence>MKATKLLTVASNYATFNTACLGQYVLAKIKSPPVPPGGQQLSSRFIREVSGGSAVSKKARLLKSAFD</sequence>
<dbReference type="EMBL" id="CAKLBY020000259">
    <property type="protein sequence ID" value="CAK7940619.1"/>
    <property type="molecule type" value="Genomic_DNA"/>
</dbReference>
<reference evidence="1" key="1">
    <citation type="submission" date="2024-01" db="EMBL/GenBank/DDBJ databases">
        <authorList>
            <person name="Webb A."/>
        </authorList>
    </citation>
    <scope>NUCLEOTIDE SEQUENCE</scope>
    <source>
        <strain evidence="1">Pm1</strain>
    </source>
</reference>
<comment type="caution">
    <text evidence="1">The sequence shown here is derived from an EMBL/GenBank/DDBJ whole genome shotgun (WGS) entry which is preliminary data.</text>
</comment>